<evidence type="ECO:0000313" key="7">
    <source>
        <dbReference type="Proteomes" id="UP000076632"/>
    </source>
</evidence>
<dbReference type="STRING" id="1328760.A0A165GSC1"/>
<keyword evidence="6" id="KW-0723">Serine/threonine-protein kinase</keyword>
<dbReference type="GO" id="GO:0004674">
    <property type="term" value="F:protein serine/threonine kinase activity"/>
    <property type="evidence" value="ECO:0007669"/>
    <property type="project" value="UniProtKB-KW"/>
</dbReference>
<dbReference type="PROSITE" id="PS50011">
    <property type="entry name" value="PROTEIN_KINASE_DOM"/>
    <property type="match status" value="1"/>
</dbReference>
<feature type="compositionally biased region" description="Polar residues" evidence="4">
    <location>
        <begin position="476"/>
        <end position="485"/>
    </location>
</feature>
<evidence type="ECO:0000313" key="6">
    <source>
        <dbReference type="EMBL" id="KZF22533.1"/>
    </source>
</evidence>
<feature type="compositionally biased region" description="Basic and acidic residues" evidence="4">
    <location>
        <begin position="453"/>
        <end position="474"/>
    </location>
</feature>
<feature type="domain" description="Protein kinase" evidence="5">
    <location>
        <begin position="18"/>
        <end position="284"/>
    </location>
</feature>
<dbReference type="GO" id="GO:0010506">
    <property type="term" value="P:regulation of autophagy"/>
    <property type="evidence" value="ECO:0007669"/>
    <property type="project" value="InterPro"/>
</dbReference>
<evidence type="ECO:0000256" key="3">
    <source>
        <dbReference type="ARBA" id="ARBA00030237"/>
    </source>
</evidence>
<sequence>MDCMRDHFSEGVVLDGRFETVSPLNHGSFGLVFLAKDRLSGDLVAVKCTPKPSAMGYADADVNVDERSEELSCHQVLGVHPNIVNMLHTFETDAHRYLVLEYCSMGDLYEAIRLDRGPLETEHVRSFMLELVDAVEYMHSKGFYHRDIKPENIFLAQSGSMKLGDFGLATRDTWSTEAAVGSDRYMAPEQYDSAGNGYAPAKADIWAVGICLLNVLFGRNPFATPTESDILFSDYVRDRQSLFDIFPNMSLDTFEILTHALTVDPEKRSLQGVREGLQRAISFTTDDESLDDFCTETRDVVPASANREPLRTPSIQSPQLDQGGSFPWAKALQMSPAQPVRRLSAILDTEDSTEEMFPGYANNAGWYSAAQENASLASALDSGLGASIKSMTLRAPPVRDPPRADPPQVSGSVPITVSRPIPAMASVFGKKDEMVSKSWSDLWDEEIEEQAELEHQNFDDERTIRSGGLREIKDASQLNSRTSSPKALRTSGLSNIGYDGISENDGFFFEDHPSPKAPRNSPPRSKREIMDKWTALGARRRAHTNGKTGSPDSSLKRPLQQHNHNTGSFNHSFNNENWRRGIGFGATGFQGESLDRKNWSLTKDWRREQPQQAHHHNNNNHNHHYAHFHNPHSYQHHYPNSSLAAHRAGRQAPLNTEKAKSLF</sequence>
<dbReference type="GO" id="GO:0034045">
    <property type="term" value="C:phagophore assembly site membrane"/>
    <property type="evidence" value="ECO:0007669"/>
    <property type="project" value="UniProtKB-SubCell"/>
</dbReference>
<dbReference type="PROSITE" id="PS00108">
    <property type="entry name" value="PROTEIN_KINASE_ST"/>
    <property type="match status" value="1"/>
</dbReference>
<feature type="compositionally biased region" description="Basic residues" evidence="4">
    <location>
        <begin position="613"/>
        <end position="630"/>
    </location>
</feature>
<evidence type="ECO:0000259" key="5">
    <source>
        <dbReference type="PROSITE" id="PS50011"/>
    </source>
</evidence>
<dbReference type="SMART" id="SM00220">
    <property type="entry name" value="S_TKc"/>
    <property type="match status" value="1"/>
</dbReference>
<dbReference type="OMA" id="CSMGDLY"/>
<feature type="compositionally biased region" description="Polar residues" evidence="4">
    <location>
        <begin position="560"/>
        <end position="575"/>
    </location>
</feature>
<feature type="region of interest" description="Disordered" evidence="4">
    <location>
        <begin position="394"/>
        <end position="415"/>
    </location>
</feature>
<gene>
    <name evidence="6" type="ORF">L228DRAFT_128225</name>
</gene>
<dbReference type="Proteomes" id="UP000076632">
    <property type="component" value="Unassembled WGS sequence"/>
</dbReference>
<comment type="subcellular location">
    <subcellularLocation>
        <location evidence="1">Preautophagosomal structure membrane</location>
        <topology evidence="1">Peripheral membrane protein</topology>
    </subcellularLocation>
</comment>
<dbReference type="SUPFAM" id="SSF56112">
    <property type="entry name" value="Protein kinase-like (PK-like)"/>
    <property type="match status" value="1"/>
</dbReference>
<dbReference type="InterPro" id="IPR011009">
    <property type="entry name" value="Kinase-like_dom_sf"/>
</dbReference>
<organism evidence="6 7">
    <name type="scientific">Xylona heveae (strain CBS 132557 / TC161)</name>
    <dbReference type="NCBI Taxonomy" id="1328760"/>
    <lineage>
        <taxon>Eukaryota</taxon>
        <taxon>Fungi</taxon>
        <taxon>Dikarya</taxon>
        <taxon>Ascomycota</taxon>
        <taxon>Pezizomycotina</taxon>
        <taxon>Xylonomycetes</taxon>
        <taxon>Xylonales</taxon>
        <taxon>Xylonaceae</taxon>
        <taxon>Xylona</taxon>
    </lineage>
</organism>
<evidence type="ECO:0000256" key="1">
    <source>
        <dbReference type="ARBA" id="ARBA00004623"/>
    </source>
</evidence>
<protein>
    <recommendedName>
        <fullName evidence="3">Autophagy-related protein 1</fullName>
    </recommendedName>
</protein>
<dbReference type="InParanoid" id="A0A165GSC1"/>
<proteinExistence type="predicted"/>
<feature type="region of interest" description="Disordered" evidence="4">
    <location>
        <begin position="453"/>
        <end position="494"/>
    </location>
</feature>
<evidence type="ECO:0000256" key="4">
    <source>
        <dbReference type="SAM" id="MobiDB-lite"/>
    </source>
</evidence>
<name>A0A165GSC1_XYLHT</name>
<dbReference type="Pfam" id="PF00069">
    <property type="entry name" value="Pkinase"/>
    <property type="match status" value="1"/>
</dbReference>
<dbReference type="EMBL" id="KV407458">
    <property type="protein sequence ID" value="KZF22533.1"/>
    <property type="molecule type" value="Genomic_DNA"/>
</dbReference>
<evidence type="ECO:0000256" key="2">
    <source>
        <dbReference type="ARBA" id="ARBA00023006"/>
    </source>
</evidence>
<dbReference type="InterPro" id="IPR000719">
    <property type="entry name" value="Prot_kinase_dom"/>
</dbReference>
<dbReference type="OrthoDB" id="4062651at2759"/>
<keyword evidence="7" id="KW-1185">Reference proteome</keyword>
<dbReference type="InterPro" id="IPR045269">
    <property type="entry name" value="Atg1-like"/>
</dbReference>
<dbReference type="GO" id="GO:0005524">
    <property type="term" value="F:ATP binding"/>
    <property type="evidence" value="ECO:0007669"/>
    <property type="project" value="InterPro"/>
</dbReference>
<keyword evidence="6" id="KW-0418">Kinase</keyword>
<dbReference type="Gene3D" id="1.10.510.10">
    <property type="entry name" value="Transferase(Phosphotransferase) domain 1"/>
    <property type="match status" value="1"/>
</dbReference>
<accession>A0A165GSC1</accession>
<dbReference type="GO" id="GO:0006914">
    <property type="term" value="P:autophagy"/>
    <property type="evidence" value="ECO:0007669"/>
    <property type="project" value="UniProtKB-KW"/>
</dbReference>
<dbReference type="PANTHER" id="PTHR24348">
    <property type="entry name" value="SERINE/THREONINE-PROTEIN KINASE UNC-51-RELATED"/>
    <property type="match status" value="1"/>
</dbReference>
<dbReference type="GeneID" id="28894206"/>
<keyword evidence="6" id="KW-0808">Transferase</keyword>
<dbReference type="CDD" id="cd13993">
    <property type="entry name" value="STKc_Pat1_like"/>
    <property type="match status" value="1"/>
</dbReference>
<reference evidence="6 7" key="1">
    <citation type="journal article" date="2016" name="Fungal Biol.">
        <title>The genome of Xylona heveae provides a window into fungal endophytism.</title>
        <authorList>
            <person name="Gazis R."/>
            <person name="Kuo A."/>
            <person name="Riley R."/>
            <person name="LaButti K."/>
            <person name="Lipzen A."/>
            <person name="Lin J."/>
            <person name="Amirebrahimi M."/>
            <person name="Hesse C.N."/>
            <person name="Spatafora J.W."/>
            <person name="Henrissat B."/>
            <person name="Hainaut M."/>
            <person name="Grigoriev I.V."/>
            <person name="Hibbett D.S."/>
        </authorList>
    </citation>
    <scope>NUCLEOTIDE SEQUENCE [LARGE SCALE GENOMIC DNA]</scope>
    <source>
        <strain evidence="6 7">TC161</strain>
    </source>
</reference>
<feature type="region of interest" description="Disordered" evidence="4">
    <location>
        <begin position="607"/>
        <end position="663"/>
    </location>
</feature>
<keyword evidence="2" id="KW-0072">Autophagy</keyword>
<dbReference type="FunFam" id="1.10.510.10:FF:000693">
    <property type="entry name" value="Serine/threonine protein kinase, putative"/>
    <property type="match status" value="1"/>
</dbReference>
<feature type="region of interest" description="Disordered" evidence="4">
    <location>
        <begin position="507"/>
        <end position="575"/>
    </location>
</feature>
<dbReference type="AlphaFoldDB" id="A0A165GSC1"/>
<dbReference type="RefSeq" id="XP_018188088.1">
    <property type="nucleotide sequence ID" value="XM_018329069.1"/>
</dbReference>
<dbReference type="InterPro" id="IPR008271">
    <property type="entry name" value="Ser/Thr_kinase_AS"/>
</dbReference>